<feature type="region of interest" description="Disordered" evidence="2">
    <location>
        <begin position="148"/>
        <end position="176"/>
    </location>
</feature>
<evidence type="ECO:0000256" key="2">
    <source>
        <dbReference type="SAM" id="MobiDB-lite"/>
    </source>
</evidence>
<dbReference type="InterPro" id="IPR034829">
    <property type="entry name" value="DnaD-like_sf"/>
</dbReference>
<sequence>MGKWLFDSHPIVVDRELAAVFGLNEAIVLQQINYWLNSKTAKTVNGRKWIYNSYKQWRDDNFPFWSLATVRRAIESCEKKGLIITANYNKAGFDKTKWYSIDYDAVDRGMSKRCAQNEQTSCSNCADGAVQNEQTYTRDYTEITSETTAASWPAHSAAESVQSESTPASEATPLRNNEGMNEVFNSWTNTWGWPNGIITTDLTEWVHKYGADIVQHAIKQAAETVGLKKPSKYVASILDRYDREHLTTIDDIKADEQRHKQPQQNRRKQPPTDPDWQLIDHFS</sequence>
<protein>
    <submittedName>
        <fullName evidence="4">DnaD domain protein</fullName>
    </submittedName>
</protein>
<dbReference type="PANTHER" id="PTHR37293">
    <property type="entry name" value="PHAGE REPLICATION PROTEIN-RELATED"/>
    <property type="match status" value="1"/>
</dbReference>
<organism evidence="4 5">
    <name type="scientific">Limosilactobacillus mucosae</name>
    <name type="common">Lactobacillus mucosae</name>
    <dbReference type="NCBI Taxonomy" id="97478"/>
    <lineage>
        <taxon>Bacteria</taxon>
        <taxon>Bacillati</taxon>
        <taxon>Bacillota</taxon>
        <taxon>Bacilli</taxon>
        <taxon>Lactobacillales</taxon>
        <taxon>Lactobacillaceae</taxon>
        <taxon>Limosilactobacillus</taxon>
    </lineage>
</organism>
<reference evidence="4" key="1">
    <citation type="submission" date="2023-01" db="EMBL/GenBank/DDBJ databases">
        <title>Genome analysis of 13 Lactobacillus isolated from gut of wild boar.</title>
        <authorList>
            <person name="Papp P."/>
            <person name="Libisch B."/>
            <person name="Nagy T."/>
            <person name="Olasz F."/>
        </authorList>
    </citation>
    <scope>NUCLEOTIDE SEQUENCE</scope>
    <source>
        <strain evidence="4">F146</strain>
    </source>
</reference>
<feature type="compositionally biased region" description="Polar residues" evidence="2">
    <location>
        <begin position="159"/>
        <end position="176"/>
    </location>
</feature>
<name>A0AAJ1HVV1_LIMMU</name>
<comment type="similarity">
    <text evidence="1">Belongs to the DnaB/DnaD family.</text>
</comment>
<dbReference type="InterPro" id="IPR053162">
    <property type="entry name" value="DnaD"/>
</dbReference>
<feature type="region of interest" description="Disordered" evidence="2">
    <location>
        <begin position="253"/>
        <end position="283"/>
    </location>
</feature>
<dbReference type="Gene3D" id="1.10.10.630">
    <property type="entry name" value="DnaD domain-like"/>
    <property type="match status" value="1"/>
</dbReference>
<dbReference type="InterPro" id="IPR006343">
    <property type="entry name" value="DnaB/C_C"/>
</dbReference>
<evidence type="ECO:0000259" key="3">
    <source>
        <dbReference type="Pfam" id="PF07261"/>
    </source>
</evidence>
<evidence type="ECO:0000313" key="4">
    <source>
        <dbReference type="EMBL" id="MDC2830424.1"/>
    </source>
</evidence>
<dbReference type="RefSeq" id="WP_272209380.1">
    <property type="nucleotide sequence ID" value="NZ_JAQOMV010000005.1"/>
</dbReference>
<evidence type="ECO:0000256" key="1">
    <source>
        <dbReference type="ARBA" id="ARBA00093462"/>
    </source>
</evidence>
<dbReference type="EMBL" id="JAQONE010000025">
    <property type="protein sequence ID" value="MDC2830424.1"/>
    <property type="molecule type" value="Genomic_DNA"/>
</dbReference>
<comment type="caution">
    <text evidence="4">The sequence shown here is derived from an EMBL/GenBank/DDBJ whole genome shotgun (WGS) entry which is preliminary data.</text>
</comment>
<proteinExistence type="inferred from homology"/>
<dbReference type="Proteomes" id="UP001220670">
    <property type="component" value="Unassembled WGS sequence"/>
</dbReference>
<dbReference type="PANTHER" id="PTHR37293:SF6">
    <property type="entry name" value="DNA REPLICATION PROTEIN DNAD"/>
    <property type="match status" value="1"/>
</dbReference>
<feature type="domain" description="DnaB/C C-terminal" evidence="3">
    <location>
        <begin position="194"/>
        <end position="255"/>
    </location>
</feature>
<dbReference type="AlphaFoldDB" id="A0AAJ1HVV1"/>
<gene>
    <name evidence="4" type="ORF">PO250_08980</name>
</gene>
<evidence type="ECO:0000313" key="5">
    <source>
        <dbReference type="Proteomes" id="UP001220670"/>
    </source>
</evidence>
<dbReference type="Pfam" id="PF07261">
    <property type="entry name" value="DnaB_2"/>
    <property type="match status" value="1"/>
</dbReference>
<accession>A0AAJ1HVV1</accession>